<dbReference type="InterPro" id="IPR018247">
    <property type="entry name" value="EF_Hand_1_Ca_BS"/>
</dbReference>
<evidence type="ECO:0000313" key="5">
    <source>
        <dbReference type="Proteomes" id="UP000649617"/>
    </source>
</evidence>
<dbReference type="InterPro" id="IPR011992">
    <property type="entry name" value="EF-hand-dom_pair"/>
</dbReference>
<feature type="region of interest" description="Disordered" evidence="2">
    <location>
        <begin position="73"/>
        <end position="97"/>
    </location>
</feature>
<organism evidence="4 5">
    <name type="scientific">Symbiodinium pilosum</name>
    <name type="common">Dinoflagellate</name>
    <dbReference type="NCBI Taxonomy" id="2952"/>
    <lineage>
        <taxon>Eukaryota</taxon>
        <taxon>Sar</taxon>
        <taxon>Alveolata</taxon>
        <taxon>Dinophyceae</taxon>
        <taxon>Suessiales</taxon>
        <taxon>Symbiodiniaceae</taxon>
        <taxon>Symbiodinium</taxon>
    </lineage>
</organism>
<dbReference type="CDD" id="cd00051">
    <property type="entry name" value="EFh"/>
    <property type="match status" value="1"/>
</dbReference>
<dbReference type="PROSITE" id="PS00018">
    <property type="entry name" value="EF_HAND_1"/>
    <property type="match status" value="2"/>
</dbReference>
<dbReference type="InterPro" id="IPR002048">
    <property type="entry name" value="EF_hand_dom"/>
</dbReference>
<dbReference type="GO" id="GO:0005509">
    <property type="term" value="F:calcium ion binding"/>
    <property type="evidence" value="ECO:0007669"/>
    <property type="project" value="InterPro"/>
</dbReference>
<dbReference type="Pfam" id="PF13499">
    <property type="entry name" value="EF-hand_7"/>
    <property type="match status" value="1"/>
</dbReference>
<sequence>KKPTTDQLRRRFTEFDLNSDGTLDKSEVRRLLRQGRPGISDVDVAAVFKQLDKNGDGRVSFNELVAWVFSAEGPDSEESERLFSGRQTSRRGSAPVP</sequence>
<dbReference type="PROSITE" id="PS50222">
    <property type="entry name" value="EF_HAND_2"/>
    <property type="match status" value="2"/>
</dbReference>
<feature type="domain" description="EF-hand" evidence="3">
    <location>
        <begin position="39"/>
        <end position="74"/>
    </location>
</feature>
<dbReference type="SUPFAM" id="SSF47473">
    <property type="entry name" value="EF-hand"/>
    <property type="match status" value="1"/>
</dbReference>
<dbReference type="Proteomes" id="UP000649617">
    <property type="component" value="Unassembled WGS sequence"/>
</dbReference>
<keyword evidence="1" id="KW-0106">Calcium</keyword>
<reference evidence="4" key="1">
    <citation type="submission" date="2021-02" db="EMBL/GenBank/DDBJ databases">
        <authorList>
            <person name="Dougan E. K."/>
            <person name="Rhodes N."/>
            <person name="Thang M."/>
            <person name="Chan C."/>
        </authorList>
    </citation>
    <scope>NUCLEOTIDE SEQUENCE</scope>
</reference>
<comment type="caution">
    <text evidence="4">The sequence shown here is derived from an EMBL/GenBank/DDBJ whole genome shotgun (WGS) entry which is preliminary data.</text>
</comment>
<gene>
    <name evidence="4" type="primary">CML30</name>
    <name evidence="4" type="ORF">SPIL2461_LOCUS20886</name>
</gene>
<name>A0A812XCC2_SYMPI</name>
<proteinExistence type="predicted"/>
<dbReference type="Gene3D" id="1.10.238.10">
    <property type="entry name" value="EF-hand"/>
    <property type="match status" value="1"/>
</dbReference>
<evidence type="ECO:0000313" key="4">
    <source>
        <dbReference type="EMBL" id="CAE7728669.1"/>
    </source>
</evidence>
<protein>
    <submittedName>
        <fullName evidence="4">CML30 protein</fullName>
    </submittedName>
</protein>
<dbReference type="EMBL" id="CAJNIZ010045732">
    <property type="protein sequence ID" value="CAE7728669.1"/>
    <property type="molecule type" value="Genomic_DNA"/>
</dbReference>
<evidence type="ECO:0000259" key="3">
    <source>
        <dbReference type="PROSITE" id="PS50222"/>
    </source>
</evidence>
<feature type="non-terminal residue" evidence="4">
    <location>
        <position position="97"/>
    </location>
</feature>
<feature type="domain" description="EF-hand" evidence="3">
    <location>
        <begin position="3"/>
        <end position="38"/>
    </location>
</feature>
<evidence type="ECO:0000256" key="2">
    <source>
        <dbReference type="SAM" id="MobiDB-lite"/>
    </source>
</evidence>
<dbReference type="AlphaFoldDB" id="A0A812XCC2"/>
<dbReference type="SMART" id="SM00054">
    <property type="entry name" value="EFh"/>
    <property type="match status" value="2"/>
</dbReference>
<evidence type="ECO:0000256" key="1">
    <source>
        <dbReference type="ARBA" id="ARBA00022837"/>
    </source>
</evidence>
<keyword evidence="5" id="KW-1185">Reference proteome</keyword>
<dbReference type="OrthoDB" id="191686at2759"/>
<accession>A0A812XCC2</accession>